<dbReference type="InterPro" id="IPR007111">
    <property type="entry name" value="NACHT_NTPase"/>
</dbReference>
<keyword evidence="6" id="KW-1185">Reference proteome</keyword>
<dbReference type="InterPro" id="IPR027417">
    <property type="entry name" value="P-loop_NTPase"/>
</dbReference>
<sequence length="1072" mass="120592">MKKPKCCRWLRRGKSHGTSHFEPKVVTQDTGQSAFRSGSGENQNSTAQVKASALVKSQSKEDLADEIPPDPVIDQLLRHREDSGSINENEEADIPPSRDVDGSRQLERALSNLKFEERQILQPLIATGSEALNNTLRKALQAAQEKRNMCEKKQWTFQFRGHTFSLKKKADTVVQWLDRFKDIGDIAAGADPIHVGLPWAGVRLLLEATLAESKQMESLLSGIEVILFITNRLRVYVDYLHRIPSSDERANFGGRLETLQTAILRFLARALQIYQKNGWQRVAEAFWTPVDLDSFEDSCRRMAEDVEIEAQNCDRLLARRALTSNNQILTEVSKKVSGLWQLMDEEKMSQILKWTSSIPYEDNHETAIAGYLPGTAEWILTDSDYKIWREERSSMILWLHGKVGCGKTTLLAHVIDSLQENLPADEAIAYFYCNRSEALRTDHQNIFRSYVKQLSVFRDQSIMRSALAKAYDAKKHTGFASQRLGWKETESILEELLRGYSRTTLVLDALDECVEGSRLTALEILKRLAEKIPNLKILVASRQDEDLKRHVQRIGSDLVSTIEVRPIREDIEKYIRIKLDESVARRESPFSVDLQDKITRALYSGSDGMFQWVALQISQLVPLEREADVLDRLGKLPKGLTATYAEIYNRIEKQDGSKPEVARRTFQWLTGAFRPLRIEEVVVAVCQDPNCDKPKPVDIKFQFVTGACQALIELDSTNHVRFCHASVREYFDEYQKDMINGSVSLTAYVCLRQLLFPGNWLLPVDMSEKAGSVLPSGGQKVQEVQSGNDHPNTEDISESSSNSSISIDDTISSDDSSSGWSWYDSGMYAAQDANAKEDSEWAAFVARTQLDKSIVPFEHRSTPTYEQFASVESVYNEQGGGISTLAPLLPYIRGYWPAHCKAMESIEDPDFLTLETRFFGVGTEIGPGYRCWFHEIRKTPPKGAIDAYVSTSEIMNLQPSSAKLIPLCSFGLAKVLEKLLEDNELDVNVKNWIGRPVLISATNTENAKVVNLLLDHGANINETGKEGETALVLAAQRGNEAIIRALLQWGPDVNQNTDRQFGSALSAASFFG</sequence>
<keyword evidence="1" id="KW-0677">Repeat</keyword>
<dbReference type="PROSITE" id="PS50837">
    <property type="entry name" value="NACHT"/>
    <property type="match status" value="1"/>
</dbReference>
<dbReference type="InterPro" id="IPR056884">
    <property type="entry name" value="NPHP3-like_N"/>
</dbReference>
<dbReference type="InterPro" id="IPR054471">
    <property type="entry name" value="GPIID_WHD"/>
</dbReference>
<evidence type="ECO:0000313" key="5">
    <source>
        <dbReference type="EMBL" id="OCK73496.1"/>
    </source>
</evidence>
<dbReference type="SMART" id="SM00248">
    <property type="entry name" value="ANK"/>
    <property type="match status" value="2"/>
</dbReference>
<feature type="region of interest" description="Disordered" evidence="3">
    <location>
        <begin position="1"/>
        <end position="72"/>
    </location>
</feature>
<feature type="repeat" description="ANK" evidence="2">
    <location>
        <begin position="993"/>
        <end position="1025"/>
    </location>
</feature>
<evidence type="ECO:0000256" key="1">
    <source>
        <dbReference type="ARBA" id="ARBA00022737"/>
    </source>
</evidence>
<dbReference type="Pfam" id="PF12796">
    <property type="entry name" value="Ank_2"/>
    <property type="match status" value="1"/>
</dbReference>
<feature type="compositionally biased region" description="Low complexity" evidence="3">
    <location>
        <begin position="798"/>
        <end position="818"/>
    </location>
</feature>
<feature type="repeat" description="ANK" evidence="2">
    <location>
        <begin position="1026"/>
        <end position="1058"/>
    </location>
</feature>
<gene>
    <name evidence="5" type="ORF">K432DRAFT_364803</name>
</gene>
<dbReference type="PANTHER" id="PTHR10039:SF16">
    <property type="entry name" value="GPI INOSITOL-DEACYLASE"/>
    <property type="match status" value="1"/>
</dbReference>
<dbReference type="Proteomes" id="UP000250266">
    <property type="component" value="Unassembled WGS sequence"/>
</dbReference>
<feature type="region of interest" description="Disordered" evidence="3">
    <location>
        <begin position="772"/>
        <end position="818"/>
    </location>
</feature>
<protein>
    <recommendedName>
        <fullName evidence="4">NACHT domain-containing protein</fullName>
    </recommendedName>
</protein>
<proteinExistence type="predicted"/>
<evidence type="ECO:0000256" key="3">
    <source>
        <dbReference type="SAM" id="MobiDB-lite"/>
    </source>
</evidence>
<reference evidence="5 6" key="1">
    <citation type="journal article" date="2016" name="Nat. Commun.">
        <title>Ectomycorrhizal ecology is imprinted in the genome of the dominant symbiotic fungus Cenococcum geophilum.</title>
        <authorList>
            <consortium name="DOE Joint Genome Institute"/>
            <person name="Peter M."/>
            <person name="Kohler A."/>
            <person name="Ohm R.A."/>
            <person name="Kuo A."/>
            <person name="Krutzmann J."/>
            <person name="Morin E."/>
            <person name="Arend M."/>
            <person name="Barry K.W."/>
            <person name="Binder M."/>
            <person name="Choi C."/>
            <person name="Clum A."/>
            <person name="Copeland A."/>
            <person name="Grisel N."/>
            <person name="Haridas S."/>
            <person name="Kipfer T."/>
            <person name="LaButti K."/>
            <person name="Lindquist E."/>
            <person name="Lipzen A."/>
            <person name="Maire R."/>
            <person name="Meier B."/>
            <person name="Mihaltcheva S."/>
            <person name="Molinier V."/>
            <person name="Murat C."/>
            <person name="Poggeler S."/>
            <person name="Quandt C.A."/>
            <person name="Sperisen C."/>
            <person name="Tritt A."/>
            <person name="Tisserant E."/>
            <person name="Crous P.W."/>
            <person name="Henrissat B."/>
            <person name="Nehls U."/>
            <person name="Egli S."/>
            <person name="Spatafora J.W."/>
            <person name="Grigoriev I.V."/>
            <person name="Martin F.M."/>
        </authorList>
    </citation>
    <scope>NUCLEOTIDE SEQUENCE [LARGE SCALE GENOMIC DNA]</scope>
    <source>
        <strain evidence="5 6">CBS 459.81</strain>
    </source>
</reference>
<dbReference type="Pfam" id="PF24809">
    <property type="entry name" value="DUF7708"/>
    <property type="match status" value="1"/>
</dbReference>
<feature type="compositionally biased region" description="Polar residues" evidence="3">
    <location>
        <begin position="27"/>
        <end position="49"/>
    </location>
</feature>
<organism evidence="5 6">
    <name type="scientific">Lepidopterella palustris CBS 459.81</name>
    <dbReference type="NCBI Taxonomy" id="1314670"/>
    <lineage>
        <taxon>Eukaryota</taxon>
        <taxon>Fungi</taxon>
        <taxon>Dikarya</taxon>
        <taxon>Ascomycota</taxon>
        <taxon>Pezizomycotina</taxon>
        <taxon>Dothideomycetes</taxon>
        <taxon>Pleosporomycetidae</taxon>
        <taxon>Mytilinidiales</taxon>
        <taxon>Argynnaceae</taxon>
        <taxon>Lepidopterella</taxon>
    </lineage>
</organism>
<dbReference type="InterPro" id="IPR056125">
    <property type="entry name" value="DUF7708"/>
</dbReference>
<evidence type="ECO:0000259" key="4">
    <source>
        <dbReference type="PROSITE" id="PS50837"/>
    </source>
</evidence>
<dbReference type="OrthoDB" id="7464126at2759"/>
<dbReference type="AlphaFoldDB" id="A0A8E2DXT1"/>
<dbReference type="SUPFAM" id="SSF52540">
    <property type="entry name" value="P-loop containing nucleoside triphosphate hydrolases"/>
    <property type="match status" value="1"/>
</dbReference>
<dbReference type="PANTHER" id="PTHR10039">
    <property type="entry name" value="AMELOGENIN"/>
    <property type="match status" value="1"/>
</dbReference>
<accession>A0A8E2DXT1</accession>
<dbReference type="EMBL" id="KV745755">
    <property type="protein sequence ID" value="OCK73496.1"/>
    <property type="molecule type" value="Genomic_DNA"/>
</dbReference>
<dbReference type="Pfam" id="PF22939">
    <property type="entry name" value="WHD_GPIID"/>
    <property type="match status" value="1"/>
</dbReference>
<feature type="domain" description="NACHT" evidence="4">
    <location>
        <begin position="395"/>
        <end position="544"/>
    </location>
</feature>
<name>A0A8E2DXT1_9PEZI</name>
<dbReference type="PROSITE" id="PS50088">
    <property type="entry name" value="ANK_REPEAT"/>
    <property type="match status" value="2"/>
</dbReference>
<dbReference type="PROSITE" id="PS50297">
    <property type="entry name" value="ANK_REP_REGION"/>
    <property type="match status" value="1"/>
</dbReference>
<dbReference type="InterPro" id="IPR002110">
    <property type="entry name" value="Ankyrin_rpt"/>
</dbReference>
<dbReference type="InterPro" id="IPR036770">
    <property type="entry name" value="Ankyrin_rpt-contain_sf"/>
</dbReference>
<dbReference type="Gene3D" id="3.40.50.300">
    <property type="entry name" value="P-loop containing nucleotide triphosphate hydrolases"/>
    <property type="match status" value="1"/>
</dbReference>
<feature type="non-terminal residue" evidence="5">
    <location>
        <position position="1"/>
    </location>
</feature>
<dbReference type="Pfam" id="PF24883">
    <property type="entry name" value="NPHP3_N"/>
    <property type="match status" value="1"/>
</dbReference>
<keyword evidence="2" id="KW-0040">ANK repeat</keyword>
<evidence type="ECO:0000313" key="6">
    <source>
        <dbReference type="Proteomes" id="UP000250266"/>
    </source>
</evidence>
<dbReference type="Gene3D" id="1.25.40.20">
    <property type="entry name" value="Ankyrin repeat-containing domain"/>
    <property type="match status" value="1"/>
</dbReference>
<dbReference type="SUPFAM" id="SSF48403">
    <property type="entry name" value="Ankyrin repeat"/>
    <property type="match status" value="1"/>
</dbReference>
<evidence type="ECO:0000256" key="2">
    <source>
        <dbReference type="PROSITE-ProRule" id="PRU00023"/>
    </source>
</evidence>
<feature type="compositionally biased region" description="Basic residues" evidence="3">
    <location>
        <begin position="1"/>
        <end position="17"/>
    </location>
</feature>